<dbReference type="EMBL" id="JAFIMR010000009">
    <property type="protein sequence ID" value="KAI1874472.1"/>
    <property type="molecule type" value="Genomic_DNA"/>
</dbReference>
<name>A0A9P9WPX4_9PEZI</name>
<evidence type="ECO:0000256" key="1">
    <source>
        <dbReference type="SAM" id="MobiDB-lite"/>
    </source>
</evidence>
<evidence type="ECO:0000313" key="2">
    <source>
        <dbReference type="EMBL" id="KAI1874472.1"/>
    </source>
</evidence>
<dbReference type="AlphaFoldDB" id="A0A9P9WPX4"/>
<organism evidence="2 3">
    <name type="scientific">Neoarthrinium moseri</name>
    <dbReference type="NCBI Taxonomy" id="1658444"/>
    <lineage>
        <taxon>Eukaryota</taxon>
        <taxon>Fungi</taxon>
        <taxon>Dikarya</taxon>
        <taxon>Ascomycota</taxon>
        <taxon>Pezizomycotina</taxon>
        <taxon>Sordariomycetes</taxon>
        <taxon>Xylariomycetidae</taxon>
        <taxon>Amphisphaeriales</taxon>
        <taxon>Apiosporaceae</taxon>
        <taxon>Neoarthrinium</taxon>
    </lineage>
</organism>
<feature type="region of interest" description="Disordered" evidence="1">
    <location>
        <begin position="1"/>
        <end position="43"/>
    </location>
</feature>
<accession>A0A9P9WPX4</accession>
<dbReference type="Proteomes" id="UP000829685">
    <property type="component" value="Unassembled WGS sequence"/>
</dbReference>
<protein>
    <submittedName>
        <fullName evidence="2">Uncharacterized protein</fullName>
    </submittedName>
</protein>
<feature type="compositionally biased region" description="Basic and acidic residues" evidence="1">
    <location>
        <begin position="101"/>
        <end position="118"/>
    </location>
</feature>
<reference evidence="2" key="1">
    <citation type="submission" date="2021-03" db="EMBL/GenBank/DDBJ databases">
        <title>Revisited historic fungal species revealed as producer of novel bioactive compounds through whole genome sequencing and comparative genomics.</title>
        <authorList>
            <person name="Vignolle G.A."/>
            <person name="Hochenegger N."/>
            <person name="Mach R.L."/>
            <person name="Mach-Aigner A.R."/>
            <person name="Javad Rahimi M."/>
            <person name="Salim K.A."/>
            <person name="Chan C.M."/>
            <person name="Lim L.B.L."/>
            <person name="Cai F."/>
            <person name="Druzhinina I.S."/>
            <person name="U'Ren J.M."/>
            <person name="Derntl C."/>
        </authorList>
    </citation>
    <scope>NUCLEOTIDE SEQUENCE</scope>
    <source>
        <strain evidence="2">TUCIM 5799</strain>
    </source>
</reference>
<proteinExistence type="predicted"/>
<sequence>MPLNAIHGYYPTFPAPVEKPRPAAAAASGEPTSSAADEGEQTDCDRVRIRFTLEELKKIGDLLDHRKKNDELAVLLRRKLSIGPAGGQGQRVEPRDEAEDDAGHDANPEAGPGHHEGNQRVSDADMLFEIEVEDVNSPSGVGVE</sequence>
<comment type="caution">
    <text evidence="2">The sequence shown here is derived from an EMBL/GenBank/DDBJ whole genome shotgun (WGS) entry which is preliminary data.</text>
</comment>
<gene>
    <name evidence="2" type="ORF">JX265_004680</name>
</gene>
<keyword evidence="3" id="KW-1185">Reference proteome</keyword>
<evidence type="ECO:0000313" key="3">
    <source>
        <dbReference type="Proteomes" id="UP000829685"/>
    </source>
</evidence>
<feature type="region of interest" description="Disordered" evidence="1">
    <location>
        <begin position="78"/>
        <end position="144"/>
    </location>
</feature>